<evidence type="ECO:0000313" key="4">
    <source>
        <dbReference type="Proteomes" id="UP000053317"/>
    </source>
</evidence>
<dbReference type="AlphaFoldDB" id="A0A0G2EG52"/>
<feature type="compositionally biased region" description="Polar residues" evidence="2">
    <location>
        <begin position="932"/>
        <end position="944"/>
    </location>
</feature>
<name>A0A0G2EG52_PHACM</name>
<feature type="region of interest" description="Disordered" evidence="2">
    <location>
        <begin position="749"/>
        <end position="798"/>
    </location>
</feature>
<dbReference type="SUPFAM" id="SSF50978">
    <property type="entry name" value="WD40 repeat-like"/>
    <property type="match status" value="2"/>
</dbReference>
<accession>A0A0G2EG52</accession>
<dbReference type="InterPro" id="IPR036322">
    <property type="entry name" value="WD40_repeat_dom_sf"/>
</dbReference>
<dbReference type="OrthoDB" id="6252103at2759"/>
<dbReference type="InterPro" id="IPR001680">
    <property type="entry name" value="WD40_rpt"/>
</dbReference>
<dbReference type="PANTHER" id="PTHR45589">
    <property type="entry name" value="WD REPEAT DOMAIN 62, ISOFORM G"/>
    <property type="match status" value="1"/>
</dbReference>
<feature type="region of interest" description="Disordered" evidence="2">
    <location>
        <begin position="282"/>
        <end position="315"/>
    </location>
</feature>
<proteinExistence type="predicted"/>
<comment type="caution">
    <text evidence="3">The sequence shown here is derived from an EMBL/GenBank/DDBJ whole genome shotgun (WGS) entry which is preliminary data.</text>
</comment>
<feature type="region of interest" description="Disordered" evidence="2">
    <location>
        <begin position="877"/>
        <end position="944"/>
    </location>
</feature>
<feature type="repeat" description="WD" evidence="1">
    <location>
        <begin position="507"/>
        <end position="548"/>
    </location>
</feature>
<evidence type="ECO:0000256" key="1">
    <source>
        <dbReference type="PROSITE-ProRule" id="PRU00221"/>
    </source>
</evidence>
<feature type="compositionally biased region" description="Pro residues" evidence="2">
    <location>
        <begin position="783"/>
        <end position="792"/>
    </location>
</feature>
<evidence type="ECO:0000313" key="3">
    <source>
        <dbReference type="EMBL" id="KKY21404.1"/>
    </source>
</evidence>
<feature type="region of interest" description="Disordered" evidence="2">
    <location>
        <begin position="167"/>
        <end position="191"/>
    </location>
</feature>
<feature type="compositionally biased region" description="Low complexity" evidence="2">
    <location>
        <begin position="708"/>
        <end position="717"/>
    </location>
</feature>
<reference evidence="3 4" key="2">
    <citation type="submission" date="2015-05" db="EMBL/GenBank/DDBJ databases">
        <authorList>
            <person name="Morales-Cruz A."/>
            <person name="Amrine K.C."/>
            <person name="Cantu D."/>
        </authorList>
    </citation>
    <scope>NUCLEOTIDE SEQUENCE [LARGE SCALE GENOMIC DNA]</scope>
    <source>
        <strain evidence="3">UCRPC4</strain>
    </source>
</reference>
<dbReference type="Proteomes" id="UP000053317">
    <property type="component" value="Unassembled WGS sequence"/>
</dbReference>
<gene>
    <name evidence="3" type="ORF">UCRPC4_g03667</name>
</gene>
<dbReference type="SMART" id="SM00320">
    <property type="entry name" value="WD40"/>
    <property type="match status" value="7"/>
</dbReference>
<reference evidence="3 4" key="1">
    <citation type="submission" date="2015-05" db="EMBL/GenBank/DDBJ databases">
        <title>Distinctive expansion of gene families associated with plant cell wall degradation and secondary metabolism in the genomes of grapevine trunk pathogens.</title>
        <authorList>
            <person name="Lawrence D.P."/>
            <person name="Travadon R."/>
            <person name="Rolshausen P.E."/>
            <person name="Baumgartner K."/>
        </authorList>
    </citation>
    <scope>NUCLEOTIDE SEQUENCE [LARGE SCALE GENOMIC DNA]</scope>
    <source>
        <strain evidence="3">UCRPC4</strain>
    </source>
</reference>
<dbReference type="InterPro" id="IPR052779">
    <property type="entry name" value="WDR62"/>
</dbReference>
<protein>
    <submittedName>
        <fullName evidence="3">Putative wd repeat protein</fullName>
    </submittedName>
</protein>
<feature type="compositionally biased region" description="Polar residues" evidence="2">
    <location>
        <begin position="891"/>
        <end position="924"/>
    </location>
</feature>
<dbReference type="InterPro" id="IPR015943">
    <property type="entry name" value="WD40/YVTN_repeat-like_dom_sf"/>
</dbReference>
<dbReference type="Pfam" id="PF00400">
    <property type="entry name" value="WD40"/>
    <property type="match status" value="3"/>
</dbReference>
<keyword evidence="1" id="KW-0853">WD repeat</keyword>
<dbReference type="PROSITE" id="PS50082">
    <property type="entry name" value="WD_REPEATS_2"/>
    <property type="match status" value="1"/>
</dbReference>
<evidence type="ECO:0000256" key="2">
    <source>
        <dbReference type="SAM" id="MobiDB-lite"/>
    </source>
</evidence>
<keyword evidence="4" id="KW-1185">Reference proteome</keyword>
<sequence>MLFQSASGLHGRHFDAHEIVLAEFDGDWNISQRFYKAKPTAPAVNPTFSYYDSAQTPHTPERRRYNPRVMIFSTAADSAHDTPISILTEHSFGIRAIAFSPDAKFLATLGDTNDGFLFIWAINPRNGSVKLFSTNKCTALVNDMTWMGNSVVTVGTRHVKVWRVLEGTMDPPSPMKGGRPNRDEEIPTSPMPKALSGRNCLLGNLVDAKFTCVTAISEKEAVVCTSRGDICMIDDSEGQQRLTTAKNIGFRAQCISTDPENGSIWLGGKHGKLQKESIQQLRDSARGNQTPPSSKSKFLSAGTSPGSPTIAASQTGSTRKKDLLALASILGRLVLLDTDHTLSTISIATELEKTPPVEAQASLQGHHTSVQGVEAIKGKERKAEFVTWSSDGDVRCWDSAGILHSSFTVKLDQHESEDEFDVLNELRIVRSLESGHRFISGDKYGVIRVMAPDTEIPPQEARAHGAEITDLAIYECSTSTLLATAGRDRVIQLFTASTKSLDLIQTIDHHVGAVNNVLFTNEGHRLLSSSADRTVVVHDRVTKSTTGSELTVYLPAKIITMKASPVSLALCSDEPDWLMVSTMNHQITRVDLSTGQQEHSFKAGDTEMNDLVILSAMKVWRGPLSGQSGYLIGISSTDKSVRVYDISKGQLITREFGHSEGITDVAILEFETTRGSSSTIKLVTTGLDGTVMIWDLLTQQDQALQEIGQGRQGSSRSSEFDGTPVKDSVAMRPPLRRVLSRSELADLMILDPPTPKSPSRIPSNLRSMTRTRSDEEGSSSQKPPTPTTPVPAIPDSLKAEPEYLCKSLKEFRRRLLKGDPIVRLPDNLSLLQEIEQELALTTELIARKLGDNNHNVNIDGVDLNFSGDMDPLEQITSRESQNAPAPVGNHDTITNDTPPEQANQNVDVGMATSSKAHPPSTTIKNQEEENQPLPNISSLEISSS</sequence>
<dbReference type="Gene3D" id="2.130.10.10">
    <property type="entry name" value="YVTN repeat-like/Quinoprotein amine dehydrogenase"/>
    <property type="match status" value="3"/>
</dbReference>
<feature type="region of interest" description="Disordered" evidence="2">
    <location>
        <begin position="706"/>
        <end position="734"/>
    </location>
</feature>
<dbReference type="EMBL" id="LCWF01000085">
    <property type="protein sequence ID" value="KKY21404.1"/>
    <property type="molecule type" value="Genomic_DNA"/>
</dbReference>
<dbReference type="PANTHER" id="PTHR45589:SF1">
    <property type="entry name" value="WD REPEAT DOMAIN 62, ISOFORM G"/>
    <property type="match status" value="1"/>
</dbReference>
<organism evidence="3 4">
    <name type="scientific">Phaeomoniella chlamydospora</name>
    <name type="common">Phaeoacremonium chlamydosporum</name>
    <dbReference type="NCBI Taxonomy" id="158046"/>
    <lineage>
        <taxon>Eukaryota</taxon>
        <taxon>Fungi</taxon>
        <taxon>Dikarya</taxon>
        <taxon>Ascomycota</taxon>
        <taxon>Pezizomycotina</taxon>
        <taxon>Eurotiomycetes</taxon>
        <taxon>Chaetothyriomycetidae</taxon>
        <taxon>Phaeomoniellales</taxon>
        <taxon>Phaeomoniellaceae</taxon>
        <taxon>Phaeomoniella</taxon>
    </lineage>
</organism>
<feature type="compositionally biased region" description="Polar residues" evidence="2">
    <location>
        <begin position="760"/>
        <end position="770"/>
    </location>
</feature>